<evidence type="ECO:0000313" key="1">
    <source>
        <dbReference type="EMBL" id="BBD74634.1"/>
    </source>
</evidence>
<accession>A0A3G9E5D9</accession>
<organism evidence="1 2">
    <name type="scientific">Pectobacterium phage PPWS2</name>
    <dbReference type="NCBI Taxonomy" id="2153295"/>
    <lineage>
        <taxon>Viruses</taxon>
        <taxon>Duplodnaviria</taxon>
        <taxon>Heunggongvirae</taxon>
        <taxon>Uroviricota</taxon>
        <taxon>Caudoviricetes</taxon>
        <taxon>Autographivirales</taxon>
        <taxon>Autoscriptoviridae</taxon>
        <taxon>Corkvirinae</taxon>
        <taxon>Kotilavirus</taxon>
        <taxon>Kotilavirus PPWS2</taxon>
    </lineage>
</organism>
<dbReference type="GeneID" id="55007398"/>
<dbReference type="KEGG" id="vg:55007398"/>
<dbReference type="EMBL" id="LC375533">
    <property type="protein sequence ID" value="BBD74634.1"/>
    <property type="molecule type" value="Genomic_DNA"/>
</dbReference>
<evidence type="ECO:0000313" key="2">
    <source>
        <dbReference type="Proteomes" id="UP000267050"/>
    </source>
</evidence>
<dbReference type="Proteomes" id="UP000267050">
    <property type="component" value="Segment"/>
</dbReference>
<proteinExistence type="predicted"/>
<dbReference type="RefSeq" id="YP_009816163.1">
    <property type="nucleotide sequence ID" value="NC_048103.1"/>
</dbReference>
<reference evidence="1 2" key="1">
    <citation type="submission" date="2018-03" db="EMBL/GenBank/DDBJ databases">
        <title>Podoviridae phage infectious to Pectobacterium.</title>
        <authorList>
            <person name="Hirata H."/>
            <person name="Kashihara M."/>
        </authorList>
    </citation>
    <scope>NUCLEOTIDE SEQUENCE [LARGE SCALE GENOMIC DNA]</scope>
</reference>
<sequence length="54" mass="5755">MGTILLVLTLCSPSTGDCDAFIMDTFNGDEVSKCDEIIIASGQKGAFPLRCEVQ</sequence>
<name>A0A3G9E5D9_9CAUD</name>
<keyword evidence="2" id="KW-1185">Reference proteome</keyword>
<protein>
    <submittedName>
        <fullName evidence="1">Uncharacterized protein</fullName>
    </submittedName>
</protein>